<evidence type="ECO:0000256" key="2">
    <source>
        <dbReference type="ARBA" id="ARBA00007639"/>
    </source>
</evidence>
<organism evidence="6 7">
    <name type="scientific">Streptomyces dioscori</name>
    <dbReference type="NCBI Taxonomy" id="2109333"/>
    <lineage>
        <taxon>Bacteria</taxon>
        <taxon>Bacillati</taxon>
        <taxon>Actinomycetota</taxon>
        <taxon>Actinomycetes</taxon>
        <taxon>Kitasatosporales</taxon>
        <taxon>Streptomycetaceae</taxon>
        <taxon>Streptomyces</taxon>
        <taxon>Streptomyces aurantiacus group</taxon>
    </lineage>
</organism>
<dbReference type="PANTHER" id="PTHR46847">
    <property type="entry name" value="D-ALLOSE-BINDING PERIPLASMIC PROTEIN-RELATED"/>
    <property type="match status" value="1"/>
</dbReference>
<accession>A0A2P8Q234</accession>
<dbReference type="InterPro" id="IPR025997">
    <property type="entry name" value="SBP_2_dom"/>
</dbReference>
<comment type="caution">
    <text evidence="6">The sequence shown here is derived from an EMBL/GenBank/DDBJ whole genome shotgun (WGS) entry which is preliminary data.</text>
</comment>
<feature type="domain" description="Periplasmic binding protein" evidence="5">
    <location>
        <begin position="54"/>
        <end position="314"/>
    </location>
</feature>
<evidence type="ECO:0000256" key="1">
    <source>
        <dbReference type="ARBA" id="ARBA00004196"/>
    </source>
</evidence>
<name>A0A2P8Q234_9ACTN</name>
<evidence type="ECO:0000256" key="4">
    <source>
        <dbReference type="SAM" id="SignalP"/>
    </source>
</evidence>
<dbReference type="Gene3D" id="3.40.50.2300">
    <property type="match status" value="2"/>
</dbReference>
<dbReference type="PROSITE" id="PS51257">
    <property type="entry name" value="PROKAR_LIPOPROTEIN"/>
    <property type="match status" value="1"/>
</dbReference>
<evidence type="ECO:0000313" key="7">
    <source>
        <dbReference type="Proteomes" id="UP000240429"/>
    </source>
</evidence>
<sequence>MAGRTVRYRNGRNASRAICVTAAAVCAALALTACGSTKDTVDSGGGKGDGKGKVGVILPLLTSPFWQSYNDYVPKMAKSEDVDALKTVNSNSDPSQQITDINNQLNQGVKGLVVAPLDSAAISAGLDQAERKGVPVVAVDVAPEKGKVAMVVRANNVAYGEKACEYLGKQIPSGKVVQIMGDLASVNGRDRSEAFRTCVKEKFPKLKVLEIPAKWESDTAASKLDTLLNANPDLKGIYMQAGGVYLAPTLQTLKSKGLLKKAGEKGHISIVSNDGIPQEFDAIRKGQIDATVSQPADLYAKYGMYYIKAAMAGKTFEPGPTDHDSEIVKLPSGILEDQLPAPLVTKDNVDDPELWGNTVE</sequence>
<dbReference type="GO" id="GO:0030246">
    <property type="term" value="F:carbohydrate binding"/>
    <property type="evidence" value="ECO:0007669"/>
    <property type="project" value="UniProtKB-ARBA"/>
</dbReference>
<reference evidence="6 7" key="1">
    <citation type="submission" date="2018-03" db="EMBL/GenBank/DDBJ databases">
        <title>Streptomyces dioscori sp. nov., a novel endophytic actinobacterium isolated from bulbil of Dioscorea bulbifera L.</title>
        <authorList>
            <person name="Zhikuan W."/>
        </authorList>
    </citation>
    <scope>NUCLEOTIDE SEQUENCE [LARGE SCALE GENOMIC DNA]</scope>
    <source>
        <strain evidence="6 7">A217</strain>
    </source>
</reference>
<comment type="subcellular location">
    <subcellularLocation>
        <location evidence="1">Cell envelope</location>
    </subcellularLocation>
</comment>
<comment type="similarity">
    <text evidence="2">Belongs to the bacterial solute-binding protein 2 family.</text>
</comment>
<evidence type="ECO:0000313" key="6">
    <source>
        <dbReference type="EMBL" id="PSM40300.1"/>
    </source>
</evidence>
<dbReference type="PANTHER" id="PTHR46847:SF1">
    <property type="entry name" value="D-ALLOSE-BINDING PERIPLASMIC PROTEIN-RELATED"/>
    <property type="match status" value="1"/>
</dbReference>
<proteinExistence type="inferred from homology"/>
<dbReference type="GO" id="GO:0030313">
    <property type="term" value="C:cell envelope"/>
    <property type="evidence" value="ECO:0007669"/>
    <property type="project" value="UniProtKB-SubCell"/>
</dbReference>
<feature type="signal peptide" evidence="4">
    <location>
        <begin position="1"/>
        <end position="35"/>
    </location>
</feature>
<dbReference type="OrthoDB" id="1957427at2"/>
<dbReference type="SUPFAM" id="SSF53822">
    <property type="entry name" value="Periplasmic binding protein-like I"/>
    <property type="match status" value="1"/>
</dbReference>
<dbReference type="Pfam" id="PF13407">
    <property type="entry name" value="Peripla_BP_4"/>
    <property type="match status" value="1"/>
</dbReference>
<evidence type="ECO:0000256" key="3">
    <source>
        <dbReference type="ARBA" id="ARBA00022729"/>
    </source>
</evidence>
<dbReference type="InterPro" id="IPR028082">
    <property type="entry name" value="Peripla_BP_I"/>
</dbReference>
<dbReference type="Proteomes" id="UP000240429">
    <property type="component" value="Unassembled WGS sequence"/>
</dbReference>
<dbReference type="CDD" id="cd01536">
    <property type="entry name" value="PBP1_ABC_sugar_binding-like"/>
    <property type="match status" value="1"/>
</dbReference>
<feature type="chain" id="PRO_5015189751" evidence="4">
    <location>
        <begin position="36"/>
        <end position="360"/>
    </location>
</feature>
<dbReference type="EMBL" id="PYBJ01000019">
    <property type="protein sequence ID" value="PSM40300.1"/>
    <property type="molecule type" value="Genomic_DNA"/>
</dbReference>
<keyword evidence="3 4" id="KW-0732">Signal</keyword>
<keyword evidence="7" id="KW-1185">Reference proteome</keyword>
<protein>
    <submittedName>
        <fullName evidence="6">ABC transporter substrate-binding protein</fullName>
    </submittedName>
</protein>
<evidence type="ECO:0000259" key="5">
    <source>
        <dbReference type="Pfam" id="PF13407"/>
    </source>
</evidence>
<dbReference type="RefSeq" id="WP_107019379.1">
    <property type="nucleotide sequence ID" value="NZ_KZ679048.1"/>
</dbReference>
<gene>
    <name evidence="6" type="ORF">C6Y14_26730</name>
</gene>
<dbReference type="AlphaFoldDB" id="A0A2P8Q234"/>